<accession>A0A0F9SXT2</accession>
<protein>
    <submittedName>
        <fullName evidence="1">Uncharacterized protein</fullName>
    </submittedName>
</protein>
<dbReference type="AlphaFoldDB" id="A0A0F9SXT2"/>
<gene>
    <name evidence="1" type="ORF">LCGC14_0418150</name>
</gene>
<dbReference type="EMBL" id="LAZR01000377">
    <property type="protein sequence ID" value="KKN71749.1"/>
    <property type="molecule type" value="Genomic_DNA"/>
</dbReference>
<organism evidence="1">
    <name type="scientific">marine sediment metagenome</name>
    <dbReference type="NCBI Taxonomy" id="412755"/>
    <lineage>
        <taxon>unclassified sequences</taxon>
        <taxon>metagenomes</taxon>
        <taxon>ecological metagenomes</taxon>
    </lineage>
</organism>
<comment type="caution">
    <text evidence="1">The sequence shown here is derived from an EMBL/GenBank/DDBJ whole genome shotgun (WGS) entry which is preliminary data.</text>
</comment>
<evidence type="ECO:0000313" key="1">
    <source>
        <dbReference type="EMBL" id="KKN71749.1"/>
    </source>
</evidence>
<reference evidence="1" key="1">
    <citation type="journal article" date="2015" name="Nature">
        <title>Complex archaea that bridge the gap between prokaryotes and eukaryotes.</title>
        <authorList>
            <person name="Spang A."/>
            <person name="Saw J.H."/>
            <person name="Jorgensen S.L."/>
            <person name="Zaremba-Niedzwiedzka K."/>
            <person name="Martijn J."/>
            <person name="Lind A.E."/>
            <person name="van Eijk R."/>
            <person name="Schleper C."/>
            <person name="Guy L."/>
            <person name="Ettema T.J."/>
        </authorList>
    </citation>
    <scope>NUCLEOTIDE SEQUENCE</scope>
</reference>
<name>A0A0F9SXT2_9ZZZZ</name>
<sequence>MKSNVDNPSESINIGDGVIGGTANSVLFIDASGNIAQDNPGFTYVVGTGLSLDDSVVIIGSLTAGDLTVSNGIDLNASDIIDGGNAVFAGSVDAFDILADNYFDQGGNTQWGSTDGSGNFSFSGNIFVPGTGRFDTGLIDSLGNTSVDIEGHTLASTAGSTVVDYDNLQLSDAFGSVTVDWENEQLSVGGNITVDWGNLTLNDSSAGTSLDWSNRILIASDGSDTILDWSTAGTAQFGDSLITTARAGVPLDIQNTTDGTNQVAIFRGGNRAIPADGQNAFLSFFLDDSTGTQVEFARMGWFAGDVTNTVKDGEFRFSVMNNNTLRNMLTIKENTVAINEDSQDANFRVESNNQTSLLFTDGGLDTVTIGSATSLALLGVDGFADEIQFLVQAHSTQTSDLVVFEQSDGTDIFTVSNAGAVTMAASLDVPEIFNSAGDLKVMPDVQGDVTLFEDTDIDNAANGKRIIIHRKAAEFDRFFDIFIDNLGSAQLDMQDGNGSLNIGQNAGAVNILGNANGNFALFTASGSGENRQIRQGGFITGTGVQDIFWTVKDTDDFFHLEKEAGILGFKINMPTVIADRLLGQKGSDVASATDITLGAGNYFDITGTTQIDTIVATDWTAGSVVTLQFDASVTVKHNTAGVGAVMLLAGAVDFSATANDTLMFVFDGTNFRELARTAI</sequence>
<proteinExistence type="predicted"/>